<dbReference type="PANTHER" id="PTHR43289:SF34">
    <property type="entry name" value="SERINE_THREONINE-PROTEIN KINASE YBDM-RELATED"/>
    <property type="match status" value="1"/>
</dbReference>
<evidence type="ECO:0000313" key="7">
    <source>
        <dbReference type="Proteomes" id="UP000248706"/>
    </source>
</evidence>
<gene>
    <name evidence="6" type="ORF">A4R35_09290</name>
</gene>
<reference evidence="6 7" key="1">
    <citation type="submission" date="2016-08" db="EMBL/GenBank/DDBJ databases">
        <title>Analysis of Carbohydrate Active Enzymes in Thermogemmatispora T81 Reveals Carbohydrate Degradation Ability.</title>
        <authorList>
            <person name="Tomazini A."/>
            <person name="Lal S."/>
            <person name="Stott M."/>
            <person name="Henrissat B."/>
            <person name="Polikarpov I."/>
            <person name="Sparling R."/>
            <person name="Levin D.B."/>
        </authorList>
    </citation>
    <scope>NUCLEOTIDE SEQUENCE [LARGE SCALE GENOMIC DNA]</scope>
    <source>
        <strain evidence="6 7">T81</strain>
    </source>
</reference>
<keyword evidence="2" id="KW-0547">Nucleotide-binding</keyword>
<evidence type="ECO:0000259" key="5">
    <source>
        <dbReference type="PROSITE" id="PS50011"/>
    </source>
</evidence>
<keyword evidence="7" id="KW-1185">Reference proteome</keyword>
<evidence type="ECO:0000256" key="4">
    <source>
        <dbReference type="ARBA" id="ARBA00022840"/>
    </source>
</evidence>
<dbReference type="OrthoDB" id="143992at2"/>
<evidence type="ECO:0000256" key="1">
    <source>
        <dbReference type="ARBA" id="ARBA00022679"/>
    </source>
</evidence>
<dbReference type="EMBL" id="MCIF01000002">
    <property type="protein sequence ID" value="RAQ95727.1"/>
    <property type="molecule type" value="Genomic_DNA"/>
</dbReference>
<dbReference type="Proteomes" id="UP000248706">
    <property type="component" value="Unassembled WGS sequence"/>
</dbReference>
<dbReference type="PROSITE" id="PS50011">
    <property type="entry name" value="PROTEIN_KINASE_DOM"/>
    <property type="match status" value="1"/>
</dbReference>
<keyword evidence="3" id="KW-0418">Kinase</keyword>
<name>A0A328VDU2_9CHLR</name>
<evidence type="ECO:0000256" key="2">
    <source>
        <dbReference type="ARBA" id="ARBA00022741"/>
    </source>
</evidence>
<proteinExistence type="predicted"/>
<accession>A0A328VDU2</accession>
<evidence type="ECO:0000313" key="6">
    <source>
        <dbReference type="EMBL" id="RAQ95727.1"/>
    </source>
</evidence>
<dbReference type="InterPro" id="IPR011009">
    <property type="entry name" value="Kinase-like_dom_sf"/>
</dbReference>
<dbReference type="SUPFAM" id="SSF56112">
    <property type="entry name" value="Protein kinase-like (PK-like)"/>
    <property type="match status" value="1"/>
</dbReference>
<dbReference type="PANTHER" id="PTHR43289">
    <property type="entry name" value="MITOGEN-ACTIVATED PROTEIN KINASE KINASE KINASE 20-RELATED"/>
    <property type="match status" value="1"/>
</dbReference>
<dbReference type="Gene3D" id="1.10.510.10">
    <property type="entry name" value="Transferase(Phosphotransferase) domain 1"/>
    <property type="match status" value="1"/>
</dbReference>
<sequence>MNEAQTKESAWDVEERELRGAALPEGSIILGGRYRLIRLLHERPRVHLYLARRLSGRRERIQYSEEPEPLVAVRELLLGGLSARERMQIERAAYEEFASFTLLASPRLPEAGDRLRVEGDRHYLVQQLIGLRQARELEVMTLADLLLADGHWPAWLDLEIALSWSIQLARLVARLHRLGCVLGDLDPATVLIDAEGRAPWSPTLLVSWPPPPVFWQATVGTPQLAVEHYRQLFPLPAPSAANPFVAPEVFSGQCDERSDVYSLGALLYLLCTHYAPITATHRQLAEILDCEEMGAEVPDPLEPLPVPEGLALVPPHLLNVHLPLAIEDILLRALALDPEQRYPSAFALVEELEALDLRRLGILRYRPGILARCLSKLSAFLRRCIGADGLV</sequence>
<evidence type="ECO:0000256" key="3">
    <source>
        <dbReference type="ARBA" id="ARBA00022777"/>
    </source>
</evidence>
<keyword evidence="4" id="KW-0067">ATP-binding</keyword>
<dbReference type="RefSeq" id="WP_112428709.1">
    <property type="nucleotide sequence ID" value="NZ_MCIF01000002.1"/>
</dbReference>
<dbReference type="AlphaFoldDB" id="A0A328VDU2"/>
<dbReference type="GO" id="GO:0004674">
    <property type="term" value="F:protein serine/threonine kinase activity"/>
    <property type="evidence" value="ECO:0007669"/>
    <property type="project" value="TreeGrafter"/>
</dbReference>
<comment type="caution">
    <text evidence="6">The sequence shown here is derived from an EMBL/GenBank/DDBJ whole genome shotgun (WGS) entry which is preliminary data.</text>
</comment>
<protein>
    <recommendedName>
        <fullName evidence="5">Protein kinase domain-containing protein</fullName>
    </recommendedName>
</protein>
<dbReference type="GO" id="GO:0005524">
    <property type="term" value="F:ATP binding"/>
    <property type="evidence" value="ECO:0007669"/>
    <property type="project" value="UniProtKB-KW"/>
</dbReference>
<dbReference type="InterPro" id="IPR000719">
    <property type="entry name" value="Prot_kinase_dom"/>
</dbReference>
<dbReference type="SMART" id="SM00220">
    <property type="entry name" value="S_TKc"/>
    <property type="match status" value="1"/>
</dbReference>
<organism evidence="6 7">
    <name type="scientific">Thermogemmatispora tikiterensis</name>
    <dbReference type="NCBI Taxonomy" id="1825093"/>
    <lineage>
        <taxon>Bacteria</taxon>
        <taxon>Bacillati</taxon>
        <taxon>Chloroflexota</taxon>
        <taxon>Ktedonobacteria</taxon>
        <taxon>Thermogemmatisporales</taxon>
        <taxon>Thermogemmatisporaceae</taxon>
        <taxon>Thermogemmatispora</taxon>
    </lineage>
</organism>
<keyword evidence="1" id="KW-0808">Transferase</keyword>
<feature type="domain" description="Protein kinase" evidence="5">
    <location>
        <begin position="34"/>
        <end position="355"/>
    </location>
</feature>